<evidence type="ECO:0000259" key="14">
    <source>
        <dbReference type="Pfam" id="PF23355"/>
    </source>
</evidence>
<dbReference type="Gene3D" id="1.10.20.10">
    <property type="entry name" value="Histone, subunit A"/>
    <property type="match status" value="1"/>
</dbReference>
<keyword evidence="16" id="KW-1185">Reference proteome</keyword>
<dbReference type="PANTHER" id="PTHR12969:SF7">
    <property type="entry name" value="INTRAFLAGELLAR TRANSPORT PROTEIN 52 HOMOLOG"/>
    <property type="match status" value="1"/>
</dbReference>
<dbReference type="EMBL" id="QBLH01001647">
    <property type="protein sequence ID" value="TGZ51474.1"/>
    <property type="molecule type" value="Genomic_DNA"/>
</dbReference>
<dbReference type="SUPFAM" id="SSF47113">
    <property type="entry name" value="Histone-fold"/>
    <property type="match status" value="1"/>
</dbReference>
<organism evidence="15 16">
    <name type="scientific">Temnothorax longispinosus</name>
    <dbReference type="NCBI Taxonomy" id="300112"/>
    <lineage>
        <taxon>Eukaryota</taxon>
        <taxon>Metazoa</taxon>
        <taxon>Ecdysozoa</taxon>
        <taxon>Arthropoda</taxon>
        <taxon>Hexapoda</taxon>
        <taxon>Insecta</taxon>
        <taxon>Pterygota</taxon>
        <taxon>Neoptera</taxon>
        <taxon>Endopterygota</taxon>
        <taxon>Hymenoptera</taxon>
        <taxon>Apocrita</taxon>
        <taxon>Aculeata</taxon>
        <taxon>Formicoidea</taxon>
        <taxon>Formicidae</taxon>
        <taxon>Myrmicinae</taxon>
        <taxon>Temnothorax</taxon>
    </lineage>
</organism>
<keyword evidence="15" id="KW-0282">Flagellum</keyword>
<evidence type="ECO:0000313" key="16">
    <source>
        <dbReference type="Proteomes" id="UP000310200"/>
    </source>
</evidence>
<dbReference type="Pfam" id="PF23352">
    <property type="entry name" value="IFT52_central"/>
    <property type="match status" value="1"/>
</dbReference>
<keyword evidence="4" id="KW-0804">Transcription</keyword>
<dbReference type="CDD" id="cd22908">
    <property type="entry name" value="HFD_NFYC-like"/>
    <property type="match status" value="1"/>
</dbReference>
<dbReference type="GO" id="GO:0060271">
    <property type="term" value="P:cilium assembly"/>
    <property type="evidence" value="ECO:0007669"/>
    <property type="project" value="TreeGrafter"/>
</dbReference>
<dbReference type="GO" id="GO:0030992">
    <property type="term" value="C:intraciliary transport particle B"/>
    <property type="evidence" value="ECO:0007669"/>
    <property type="project" value="TreeGrafter"/>
</dbReference>
<dbReference type="GO" id="GO:0005634">
    <property type="term" value="C:nucleus"/>
    <property type="evidence" value="ECO:0007669"/>
    <property type="project" value="UniProtKB-SubCell"/>
</dbReference>
<keyword evidence="5" id="KW-0539">Nucleus</keyword>
<evidence type="ECO:0000256" key="5">
    <source>
        <dbReference type="ARBA" id="ARBA00023242"/>
    </source>
</evidence>
<dbReference type="PANTHER" id="PTHR12969">
    <property type="entry name" value="NGD5/OSM-6/IFT52"/>
    <property type="match status" value="1"/>
</dbReference>
<gene>
    <name evidence="15" type="ORF">DBV15_02233</name>
</gene>
<comment type="similarity">
    <text evidence="8">Belongs to the NFYC/HAP5 subunit family.</text>
</comment>
<comment type="subcellular location">
    <subcellularLocation>
        <location evidence="1">Nucleus</location>
    </subcellularLocation>
</comment>
<dbReference type="Pfam" id="PF00125">
    <property type="entry name" value="Histone"/>
    <property type="match status" value="1"/>
</dbReference>
<dbReference type="GO" id="GO:0003677">
    <property type="term" value="F:DNA binding"/>
    <property type="evidence" value="ECO:0007669"/>
    <property type="project" value="UniProtKB-KW"/>
</dbReference>
<evidence type="ECO:0000256" key="1">
    <source>
        <dbReference type="ARBA" id="ARBA00004123"/>
    </source>
</evidence>
<dbReference type="FunFam" id="1.10.20.10:FF:000006">
    <property type="entry name" value="Nuclear transcription factor Y subunit gamma"/>
    <property type="match status" value="1"/>
</dbReference>
<dbReference type="InterPro" id="IPR039975">
    <property type="entry name" value="IFT52"/>
</dbReference>
<keyword evidence="3" id="KW-0238">DNA-binding</keyword>
<dbReference type="Proteomes" id="UP000310200">
    <property type="component" value="Unassembled WGS sequence"/>
</dbReference>
<protein>
    <recommendedName>
        <fullName evidence="9">Nuclear transcription factor Y subunit gamma</fullName>
    </recommendedName>
    <alternativeName>
        <fullName evidence="10">CAAT box DNA-binding protein subunit C</fullName>
    </alternativeName>
    <alternativeName>
        <fullName evidence="11">Nuclear transcription factor Y subunit C</fullName>
    </alternativeName>
</protein>
<keyword evidence="15" id="KW-0966">Cell projection</keyword>
<feature type="domain" description="Core Histone H2A/H2B/H3" evidence="12">
    <location>
        <begin position="503"/>
        <end position="582"/>
    </location>
</feature>
<proteinExistence type="inferred from homology"/>
<accession>A0A4V3SB43</accession>
<dbReference type="InterPro" id="IPR055458">
    <property type="entry name" value="IFT52_GIFT"/>
</dbReference>
<comment type="subunit">
    <text evidence="7">Heterotrimeric transcription factor composed of three components, NF-YA, NF-YB and NF-YC. NF-YB and NF-YC must interact and dimerize for NF-YA association and DNA binding.</text>
</comment>
<evidence type="ECO:0000256" key="6">
    <source>
        <dbReference type="ARBA" id="ARBA00025263"/>
    </source>
</evidence>
<evidence type="ECO:0000313" key="15">
    <source>
        <dbReference type="EMBL" id="TGZ51474.1"/>
    </source>
</evidence>
<evidence type="ECO:0000256" key="3">
    <source>
        <dbReference type="ARBA" id="ARBA00023125"/>
    </source>
</evidence>
<evidence type="ECO:0000256" key="11">
    <source>
        <dbReference type="ARBA" id="ARBA00042663"/>
    </source>
</evidence>
<evidence type="ECO:0000259" key="13">
    <source>
        <dbReference type="Pfam" id="PF23352"/>
    </source>
</evidence>
<dbReference type="STRING" id="300112.A0A4V3SB43"/>
<dbReference type="AlphaFoldDB" id="A0A4V3SB43"/>
<dbReference type="GO" id="GO:0042073">
    <property type="term" value="P:intraciliary transport"/>
    <property type="evidence" value="ECO:0007669"/>
    <property type="project" value="TreeGrafter"/>
</dbReference>
<name>A0A4V3SB43_9HYME</name>
<sequence length="784" mass="88033">MSATFGGDDGDNENIVIFDISKNERKLNEDFKVLQRKLKAKWKFIENNEVISQESLANAKILMLPGPLSKFTELEMNSIRTFLNSGGNVLVTLGEGGENKSNTNINFLLEEFGIMVNNDSVARMSYSQTMHPKESLISQGLSNKSIFLKNHDEYIGMKFLYPYGATLNVVQPSVVALSSGSIAIPMNRPICAYHCIKHSNGKLVVLGSSRMLTDTYIEKERNDALREMIFDFFELNVTETMDLHTDDIEFWEYNFVPDITQQADNPKVCTQDLDNIDIPREYTKLFKHHFYSINLNMIPACIKAYEALGVKHEPLTLIPPHFEAPLPPTQASVFPPSFQELPPPALELFDLDEAFSSDLLKLSQLTNKYMATKELSNDKELDHYIREFGSIIRINNSDTHTAKEHLSAMQNIWIGSYVLCNIERMQQSITEAQPIYTHCNKKDIPITSEILQNRNKEMAYFITSIFHANQDSEVEGDSNGDLQIASPGNSEAQQALAHFWPKVMEEIKNITTMDLKTQALPLARIKKIMKLDGDVKMISAEAPMLFAKAAEIFIHELTLRAWVHTEDNKRRTLQRNDIAMAVTKYDQFDFLIDIVPRDEIKQSKAQNEATVRTSMNSDQVHYYFQLAQQQASANQGVQSSGTTTQPIQIVQPSGGQIQTINIGSPVEQESTNTTTAQTVTVQSPQQSSNQQIIQLQQPQQTSTTQAGGIQIVQQIVTPSGEIQQIPIQLTPQQLQMIRMQVQGGSNQPIIIQTAPIQTQPQLIQVAQGSQGGPVFLQASNADTE</sequence>
<feature type="domain" description="IFT52 central" evidence="13">
    <location>
        <begin position="263"/>
        <end position="344"/>
    </location>
</feature>
<dbReference type="InterPro" id="IPR055460">
    <property type="entry name" value="IFT52_central"/>
</dbReference>
<dbReference type="InterPro" id="IPR009072">
    <property type="entry name" value="Histone-fold"/>
</dbReference>
<dbReference type="GO" id="GO:0005814">
    <property type="term" value="C:centriole"/>
    <property type="evidence" value="ECO:0007669"/>
    <property type="project" value="TreeGrafter"/>
</dbReference>
<comment type="function">
    <text evidence="6">Component of the sequence-specific heterotrimeric transcription factor (NF-Y) which specifically recognizes a 5'-CCAAT-3' box motif found in the promoters of its target genes. NF-Y can function as both an activator and a repressor, depending on its interacting cofactors.</text>
</comment>
<evidence type="ECO:0000256" key="10">
    <source>
        <dbReference type="ARBA" id="ARBA00042333"/>
    </source>
</evidence>
<keyword evidence="2" id="KW-0805">Transcription regulation</keyword>
<evidence type="ECO:0000256" key="9">
    <source>
        <dbReference type="ARBA" id="ARBA00040590"/>
    </source>
</evidence>
<evidence type="ECO:0000256" key="2">
    <source>
        <dbReference type="ARBA" id="ARBA00023015"/>
    </source>
</evidence>
<evidence type="ECO:0000256" key="7">
    <source>
        <dbReference type="ARBA" id="ARBA00025911"/>
    </source>
</evidence>
<evidence type="ECO:0000256" key="8">
    <source>
        <dbReference type="ARBA" id="ARBA00038129"/>
    </source>
</evidence>
<dbReference type="Gene3D" id="6.10.250.2800">
    <property type="match status" value="1"/>
</dbReference>
<dbReference type="InterPro" id="IPR007125">
    <property type="entry name" value="H2A/H2B/H3"/>
</dbReference>
<evidence type="ECO:0000259" key="12">
    <source>
        <dbReference type="Pfam" id="PF00125"/>
    </source>
</evidence>
<comment type="caution">
    <text evidence="15">The sequence shown here is derived from an EMBL/GenBank/DDBJ whole genome shotgun (WGS) entry which is preliminary data.</text>
</comment>
<dbReference type="CDD" id="cd23683">
    <property type="entry name" value="IFT52_CTD"/>
    <property type="match status" value="1"/>
</dbReference>
<keyword evidence="15" id="KW-0969">Cilium</keyword>
<feature type="domain" description="IFT52 GIFT" evidence="14">
    <location>
        <begin position="16"/>
        <end position="243"/>
    </location>
</feature>
<dbReference type="Pfam" id="PF23355">
    <property type="entry name" value="IFT52_GIFT"/>
    <property type="match status" value="1"/>
</dbReference>
<dbReference type="GO" id="GO:0005929">
    <property type="term" value="C:cilium"/>
    <property type="evidence" value="ECO:0007669"/>
    <property type="project" value="TreeGrafter"/>
</dbReference>
<evidence type="ECO:0000256" key="4">
    <source>
        <dbReference type="ARBA" id="ARBA00023163"/>
    </source>
</evidence>
<dbReference type="GO" id="GO:0046982">
    <property type="term" value="F:protein heterodimerization activity"/>
    <property type="evidence" value="ECO:0007669"/>
    <property type="project" value="InterPro"/>
</dbReference>
<reference evidence="15 16" key="1">
    <citation type="journal article" date="2019" name="Philos. Trans. R. Soc. Lond., B, Biol. Sci.">
        <title>Ant behaviour and brain gene expression of defending hosts depend on the ecological success of the intruding social parasite.</title>
        <authorList>
            <person name="Kaur R."/>
            <person name="Stoldt M."/>
            <person name="Jongepier E."/>
            <person name="Feldmeyer B."/>
            <person name="Menzel F."/>
            <person name="Bornberg-Bauer E."/>
            <person name="Foitzik S."/>
        </authorList>
    </citation>
    <scope>NUCLEOTIDE SEQUENCE [LARGE SCALE GENOMIC DNA]</scope>
    <source>
        <tissue evidence="15">Whole body</tissue>
    </source>
</reference>